<dbReference type="PANTHER" id="PTHR16026">
    <property type="entry name" value="CARTILAGE ACIDIC PROTEIN 1"/>
    <property type="match status" value="1"/>
</dbReference>
<dbReference type="eggNOG" id="COG4888">
    <property type="taxonomic scope" value="Bacteria"/>
</dbReference>
<evidence type="ECO:0000256" key="1">
    <source>
        <dbReference type="ARBA" id="ARBA00022729"/>
    </source>
</evidence>
<dbReference type="Gene3D" id="2.130.10.130">
    <property type="entry name" value="Integrin alpha, N-terminal"/>
    <property type="match status" value="3"/>
</dbReference>
<keyword evidence="2" id="KW-0812">Transmembrane</keyword>
<feature type="transmembrane region" description="Helical" evidence="2">
    <location>
        <begin position="24"/>
        <end position="42"/>
    </location>
</feature>
<evidence type="ECO:0000313" key="5">
    <source>
        <dbReference type="Proteomes" id="UP000023541"/>
    </source>
</evidence>
<keyword evidence="2" id="KW-1133">Transmembrane helix</keyword>
<dbReference type="EMBL" id="AQRA01000005">
    <property type="protein sequence ID" value="EZH73475.1"/>
    <property type="molecule type" value="Genomic_DNA"/>
</dbReference>
<accession>A0A023BU20</accession>
<dbReference type="InterPro" id="IPR028994">
    <property type="entry name" value="Integrin_alpha_N"/>
</dbReference>
<evidence type="ECO:0000256" key="2">
    <source>
        <dbReference type="SAM" id="Phobius"/>
    </source>
</evidence>
<reference evidence="4 5" key="1">
    <citation type="submission" date="2014-04" db="EMBL/GenBank/DDBJ databases">
        <title>Aquimarina sp. 22II-S11-z7 Genome Sequencing.</title>
        <authorList>
            <person name="Lai Q."/>
        </authorList>
    </citation>
    <scope>NUCLEOTIDE SEQUENCE [LARGE SCALE GENOMIC DNA]</scope>
    <source>
        <strain evidence="4 5">22II-S11-z7</strain>
    </source>
</reference>
<organism evidence="4 5">
    <name type="scientific">Aquimarina atlantica</name>
    <dbReference type="NCBI Taxonomy" id="1317122"/>
    <lineage>
        <taxon>Bacteria</taxon>
        <taxon>Pseudomonadati</taxon>
        <taxon>Bacteroidota</taxon>
        <taxon>Flavobacteriia</taxon>
        <taxon>Flavobacteriales</taxon>
        <taxon>Flavobacteriaceae</taxon>
        <taxon>Aquimarina</taxon>
    </lineage>
</organism>
<dbReference type="PANTHER" id="PTHR16026:SF0">
    <property type="entry name" value="CARTILAGE ACIDIC PROTEIN 1"/>
    <property type="match status" value="1"/>
</dbReference>
<dbReference type="Proteomes" id="UP000023541">
    <property type="component" value="Unassembled WGS sequence"/>
</dbReference>
<evidence type="ECO:0000313" key="4">
    <source>
        <dbReference type="EMBL" id="EZH73475.1"/>
    </source>
</evidence>
<proteinExistence type="predicted"/>
<dbReference type="AlphaFoldDB" id="A0A023BU20"/>
<keyword evidence="2" id="KW-0472">Membrane</keyword>
<dbReference type="SUPFAM" id="SSF69318">
    <property type="entry name" value="Integrin alpha N-terminal domain"/>
    <property type="match status" value="3"/>
</dbReference>
<dbReference type="Pfam" id="PF07593">
    <property type="entry name" value="UnbV_ASPIC"/>
    <property type="match status" value="1"/>
</dbReference>
<keyword evidence="1" id="KW-0732">Signal</keyword>
<dbReference type="InterPro" id="IPR013517">
    <property type="entry name" value="FG-GAP"/>
</dbReference>
<dbReference type="InterPro" id="IPR027039">
    <property type="entry name" value="Crtac1"/>
</dbReference>
<gene>
    <name evidence="4" type="ORF">ATO12_16170</name>
</gene>
<dbReference type="Pfam" id="PF13517">
    <property type="entry name" value="FG-GAP_3"/>
    <property type="match status" value="6"/>
</dbReference>
<sequence length="1137" mass="128008">MKGKFIFPLRFFEKYIFDEMKNGNLYLCCVPVLIIVLLLFYGKKEEKNTSIQKRFSILDSSYSGVTFSNTIKDTKERNILKYANFYGGAGVGVGDFNNDGLQDLYFAGNMVPDKVYFNQGNLVFKEVTQQVGVKDDGGWSTGVTIADVNNDGYVDVYVSRELYDDKPEWRTNLLYINNGDGTFIESATKYGIADSQRTRHATFLDYNKDGFLDLLLLTQPPNPGSYSDYFGTKLLRPEYHIKLLKNTGKESFVEVTEAAGLMRTGFPNAVSASDINNDGWTDIYIANDFYAPDFLFVNNKDGTFTNQADDALNHMSYYSMGVDIADINNDGLLDVFVVDMVSEDNFRSKSNMSGMNPKAFQKVVKNGGHYQYMYNTVQLNNGNSTFSDVAQLTNMAATDWSWANLIADFDNDGLKDVYVTNGLLRDIRNTDADKKVGEFVTETAKEWIKKNPNAGEISIWEILDLDKALSLIPSQPLQNYVFKNYGNLKFKKVINEWGLEQKSFSNGAAYADFDNDGDLDIVVNNINEEAFIYRNNSEKIPTSNFLRIQLSDKEGKPVFGTRIQLYCDGNVQTQETTNVRGIYSTSEPFVHFGVGNYKKIDSLIVTWPNGRKTIQKNISANKVLQLEMNNASAKDIGRADIHKENSLFTENTLSFGIDFKHKENVFDDYANQLLLPHKLSQFGPAMAVGDVNNDGLEDVFLGGATGFDAELYIQNKEKTFVRSDKNFWKKENAYEDVDAIFADVNGDEFLDLYVVSGGNEYLKNDPHYIDRLYLNDGKGNFSKGAILNVNRHSGSKVIAKDYDKDGDIDFFVGGRVIPHQYPMPATSMLLNNENGQLINVTDKIAPELKDIGMVTDAVWADYDSDNDIDLILVGEWMPITLFKNENGKFYKETNESLKNSSGWWFSIEKGDFDNDGDIDFIVGNIGLNYKYKTSKEAPFDIYYDDFDNNGHNDIVLGYYNKNKHYPLRGFSCSAEQIPLLKKEIGKYDLFASLEINQVYGEKKLQGALHYKTETFASSYIENIGKGEFKISSLPYQAQFSSINDIVVEDFNKDGHLDALMVGNLFVSEIETPRNDAGTGVLLLGDGKGNFSALLGKESGLFARKDAKKIEILKDKNSKKVLIANNNGILQSFILKNN</sequence>
<dbReference type="STRING" id="1317122.ATO12_16170"/>
<feature type="domain" description="ASPIC/UnbV" evidence="3">
    <location>
        <begin position="559"/>
        <end position="624"/>
    </location>
</feature>
<comment type="caution">
    <text evidence="4">The sequence shown here is derived from an EMBL/GenBank/DDBJ whole genome shotgun (WGS) entry which is preliminary data.</text>
</comment>
<evidence type="ECO:0000259" key="3">
    <source>
        <dbReference type="Pfam" id="PF07593"/>
    </source>
</evidence>
<dbReference type="RefSeq" id="WP_240486126.1">
    <property type="nucleotide sequence ID" value="NZ_AQRA01000005.1"/>
</dbReference>
<protein>
    <submittedName>
        <fullName evidence="4">Lipoprotein</fullName>
    </submittedName>
</protein>
<dbReference type="InterPro" id="IPR011519">
    <property type="entry name" value="UnbV_ASPIC"/>
</dbReference>
<name>A0A023BU20_9FLAO</name>
<keyword evidence="5" id="KW-1185">Reference proteome</keyword>
<keyword evidence="4" id="KW-0449">Lipoprotein</keyword>